<organism evidence="2 3">
    <name type="scientific">Paraburkholderia rhizosphaerae</name>
    <dbReference type="NCBI Taxonomy" id="480658"/>
    <lineage>
        <taxon>Bacteria</taxon>
        <taxon>Pseudomonadati</taxon>
        <taxon>Pseudomonadota</taxon>
        <taxon>Betaproteobacteria</taxon>
        <taxon>Burkholderiales</taxon>
        <taxon>Burkholderiaceae</taxon>
        <taxon>Paraburkholderia</taxon>
    </lineage>
</organism>
<name>A0A4R8LPC4_9BURK</name>
<protein>
    <submittedName>
        <fullName evidence="2">Uncharacterized protein</fullName>
    </submittedName>
</protein>
<proteinExistence type="predicted"/>
<sequence>MQKIDRNQLSKSTIAGGGNKGNTTTVLMLNNGPTLVPSCPKASS</sequence>
<evidence type="ECO:0000313" key="2">
    <source>
        <dbReference type="EMBL" id="TDY46404.1"/>
    </source>
</evidence>
<feature type="region of interest" description="Disordered" evidence="1">
    <location>
        <begin position="1"/>
        <end position="23"/>
    </location>
</feature>
<gene>
    <name evidence="2" type="ORF">BX592_11327</name>
</gene>
<comment type="caution">
    <text evidence="2">The sequence shown here is derived from an EMBL/GenBank/DDBJ whole genome shotgun (WGS) entry which is preliminary data.</text>
</comment>
<dbReference type="AlphaFoldDB" id="A0A4R8LPC4"/>
<accession>A0A4R8LPC4</accession>
<reference evidence="2 3" key="1">
    <citation type="submission" date="2019-03" db="EMBL/GenBank/DDBJ databases">
        <title>Genomic Encyclopedia of Type Strains, Phase III (KMG-III): the genomes of soil and plant-associated and newly described type strains.</title>
        <authorList>
            <person name="Whitman W."/>
        </authorList>
    </citation>
    <scope>NUCLEOTIDE SEQUENCE [LARGE SCALE GENOMIC DNA]</scope>
    <source>
        <strain evidence="2 3">LMG 29544</strain>
    </source>
</reference>
<keyword evidence="3" id="KW-1185">Reference proteome</keyword>
<dbReference type="Proteomes" id="UP000295509">
    <property type="component" value="Unassembled WGS sequence"/>
</dbReference>
<dbReference type="EMBL" id="SORE01000013">
    <property type="protein sequence ID" value="TDY46404.1"/>
    <property type="molecule type" value="Genomic_DNA"/>
</dbReference>
<dbReference type="RefSeq" id="WP_279589195.1">
    <property type="nucleotide sequence ID" value="NZ_JBHLUW010000022.1"/>
</dbReference>
<evidence type="ECO:0000313" key="3">
    <source>
        <dbReference type="Proteomes" id="UP000295509"/>
    </source>
</evidence>
<evidence type="ECO:0000256" key="1">
    <source>
        <dbReference type="SAM" id="MobiDB-lite"/>
    </source>
</evidence>